<dbReference type="Pfam" id="PF00596">
    <property type="entry name" value="Aldolase_II"/>
    <property type="match status" value="1"/>
</dbReference>
<gene>
    <name evidence="3" type="ORF">M5K25_003931</name>
</gene>
<evidence type="ECO:0000313" key="3">
    <source>
        <dbReference type="EMBL" id="KAL0925577.1"/>
    </source>
</evidence>
<evidence type="ECO:0000259" key="2">
    <source>
        <dbReference type="Pfam" id="PF00596"/>
    </source>
</evidence>
<comment type="caution">
    <text evidence="3">The sequence shown here is derived from an EMBL/GenBank/DDBJ whole genome shotgun (WGS) entry which is preliminary data.</text>
</comment>
<proteinExistence type="predicted"/>
<evidence type="ECO:0000313" key="4">
    <source>
        <dbReference type="Proteomes" id="UP001552299"/>
    </source>
</evidence>
<dbReference type="PANTHER" id="PTHR10640:SF7">
    <property type="entry name" value="METHYLTHIORIBULOSE-1-PHOSPHATE DEHYDRATASE"/>
    <property type="match status" value="1"/>
</dbReference>
<feature type="compositionally biased region" description="Basic residues" evidence="1">
    <location>
        <begin position="12"/>
        <end position="21"/>
    </location>
</feature>
<dbReference type="InterPro" id="IPR001303">
    <property type="entry name" value="Aldolase_II/adducin_N"/>
</dbReference>
<dbReference type="PANTHER" id="PTHR10640">
    <property type="entry name" value="METHYLTHIORIBULOSE-1-PHOSPHATE DEHYDRATASE"/>
    <property type="match status" value="1"/>
</dbReference>
<protein>
    <recommendedName>
        <fullName evidence="2">Class II aldolase/adducin N-terminal domain-containing protein</fullName>
    </recommendedName>
</protein>
<reference evidence="3 4" key="1">
    <citation type="journal article" date="2024" name="Plant Biotechnol. J.">
        <title>Dendrobium thyrsiflorum genome and its molecular insights into genes involved in important horticultural traits.</title>
        <authorList>
            <person name="Chen B."/>
            <person name="Wang J.Y."/>
            <person name="Zheng P.J."/>
            <person name="Li K.L."/>
            <person name="Liang Y.M."/>
            <person name="Chen X.F."/>
            <person name="Zhang C."/>
            <person name="Zhao X."/>
            <person name="He X."/>
            <person name="Zhang G.Q."/>
            <person name="Liu Z.J."/>
            <person name="Xu Q."/>
        </authorList>
    </citation>
    <scope>NUCLEOTIDE SEQUENCE [LARGE SCALE GENOMIC DNA]</scope>
    <source>
        <strain evidence="3">GZMU011</strain>
    </source>
</reference>
<organism evidence="3 4">
    <name type="scientific">Dendrobium thyrsiflorum</name>
    <name type="common">Pinecone-like raceme dendrobium</name>
    <name type="synonym">Orchid</name>
    <dbReference type="NCBI Taxonomy" id="117978"/>
    <lineage>
        <taxon>Eukaryota</taxon>
        <taxon>Viridiplantae</taxon>
        <taxon>Streptophyta</taxon>
        <taxon>Embryophyta</taxon>
        <taxon>Tracheophyta</taxon>
        <taxon>Spermatophyta</taxon>
        <taxon>Magnoliopsida</taxon>
        <taxon>Liliopsida</taxon>
        <taxon>Asparagales</taxon>
        <taxon>Orchidaceae</taxon>
        <taxon>Epidendroideae</taxon>
        <taxon>Malaxideae</taxon>
        <taxon>Dendrobiinae</taxon>
        <taxon>Dendrobium</taxon>
    </lineage>
</organism>
<feature type="region of interest" description="Disordered" evidence="1">
    <location>
        <begin position="1"/>
        <end position="21"/>
    </location>
</feature>
<feature type="domain" description="Class II aldolase/adducin N-terminal" evidence="2">
    <location>
        <begin position="32"/>
        <end position="62"/>
    </location>
</feature>
<dbReference type="Gene3D" id="3.40.225.10">
    <property type="entry name" value="Class II aldolase/adducin N-terminal domain"/>
    <property type="match status" value="1"/>
</dbReference>
<evidence type="ECO:0000256" key="1">
    <source>
        <dbReference type="SAM" id="MobiDB-lite"/>
    </source>
</evidence>
<feature type="compositionally biased region" description="Basic and acidic residues" evidence="1">
    <location>
        <begin position="1"/>
        <end position="11"/>
    </location>
</feature>
<dbReference type="SUPFAM" id="SSF53639">
    <property type="entry name" value="AraD/HMP-PK domain-like"/>
    <property type="match status" value="1"/>
</dbReference>
<keyword evidence="4" id="KW-1185">Reference proteome</keyword>
<dbReference type="EMBL" id="JANQDX010000004">
    <property type="protein sequence ID" value="KAL0925577.1"/>
    <property type="molecule type" value="Genomic_DNA"/>
</dbReference>
<dbReference type="Proteomes" id="UP001552299">
    <property type="component" value="Unassembled WGS sequence"/>
</dbReference>
<name>A0ABD0VK93_DENTH</name>
<dbReference type="InterPro" id="IPR036409">
    <property type="entry name" value="Aldolase_II/adducin_N_sf"/>
</dbReference>
<accession>A0ABD0VK93</accession>
<sequence>MEEDGKAAGKEKGRRIGKKIGPRAHPFLKTSQISAYPKATAVLVRNHGIYVWGDSWISAKTQLFPTSLSVVHAFRLSHIMQQAFTESKDS</sequence>
<dbReference type="AlphaFoldDB" id="A0ABD0VK93"/>